<sequence>MVDRSSRAVLIGVTAGVGAALLASACVLLAIWLYRRRASVATARTRSLESPSATLRDNGNGCASLDSSVSVSVVSESVADWGHPPPAKRAAFWAWRGGGGAGHNGREPPPLSVSGIPKYHYKDLQKATSNFTTILGQGSFGPVYKAVMATGEVVAVKVLASDSRQGEREFQTEVALLSRLHHRNLVNLVGYCVEKGQRILIYEYMSNGSLARLLYGDNKRNLSWQERLQIAHDISHGIEYLHEGAVPSVIHRDLKSDNILLDHSMRAKAAIGGEGRVDWDEILDKDLLVGNIPEEVRTLADVAYRCVNKSPRKRPLISEVTQAISRLRQRQLRKHDALTLPRSETRTVLRRIEYQHVELADLTSMRELTPIRAS</sequence>
<dbReference type="GO" id="GO:0005524">
    <property type="term" value="F:ATP binding"/>
    <property type="evidence" value="ECO:0007669"/>
    <property type="project" value="UniProtKB-KW"/>
</dbReference>
<evidence type="ECO:0000256" key="1">
    <source>
        <dbReference type="ARBA" id="ARBA00022741"/>
    </source>
</evidence>
<keyword evidence="3" id="KW-1133">Transmembrane helix</keyword>
<dbReference type="PROSITE" id="PS00108">
    <property type="entry name" value="PROTEIN_KINASE_ST"/>
    <property type="match status" value="1"/>
</dbReference>
<dbReference type="Pfam" id="PF07714">
    <property type="entry name" value="PK_Tyr_Ser-Thr"/>
    <property type="match status" value="1"/>
</dbReference>
<organism evidence="5 6">
    <name type="scientific">Sorghum bicolor</name>
    <name type="common">Sorghum</name>
    <name type="synonym">Sorghum vulgare</name>
    <dbReference type="NCBI Taxonomy" id="4558"/>
    <lineage>
        <taxon>Eukaryota</taxon>
        <taxon>Viridiplantae</taxon>
        <taxon>Streptophyta</taxon>
        <taxon>Embryophyta</taxon>
        <taxon>Tracheophyta</taxon>
        <taxon>Spermatophyta</taxon>
        <taxon>Magnoliopsida</taxon>
        <taxon>Liliopsida</taxon>
        <taxon>Poales</taxon>
        <taxon>Poaceae</taxon>
        <taxon>PACMAD clade</taxon>
        <taxon>Panicoideae</taxon>
        <taxon>Andropogonodae</taxon>
        <taxon>Andropogoneae</taxon>
        <taxon>Sorghinae</taxon>
        <taxon>Sorghum</taxon>
    </lineage>
</organism>
<dbReference type="PROSITE" id="PS50011">
    <property type="entry name" value="PROTEIN_KINASE_DOM"/>
    <property type="match status" value="1"/>
</dbReference>
<evidence type="ECO:0000259" key="4">
    <source>
        <dbReference type="PROSITE" id="PS50011"/>
    </source>
</evidence>
<dbReference type="InterPro" id="IPR011009">
    <property type="entry name" value="Kinase-like_dom_sf"/>
</dbReference>
<dbReference type="Proteomes" id="UP000000768">
    <property type="component" value="Chromosome 10"/>
</dbReference>
<dbReference type="Gene3D" id="3.30.200.20">
    <property type="entry name" value="Phosphorylase Kinase, domain 1"/>
    <property type="match status" value="1"/>
</dbReference>
<keyword evidence="2" id="KW-0067">ATP-binding</keyword>
<dbReference type="PANTHER" id="PTHR47989:SF43">
    <property type="entry name" value="CALCIUM_CALMODULIN-REGULATED RECEPTOR-LIKE KINASE 2"/>
    <property type="match status" value="1"/>
</dbReference>
<dbReference type="Gene3D" id="1.10.510.10">
    <property type="entry name" value="Transferase(Phosphotransferase) domain 1"/>
    <property type="match status" value="2"/>
</dbReference>
<evidence type="ECO:0000313" key="6">
    <source>
        <dbReference type="Proteomes" id="UP000000768"/>
    </source>
</evidence>
<proteinExistence type="predicted"/>
<keyword evidence="3" id="KW-0812">Transmembrane</keyword>
<evidence type="ECO:0000256" key="2">
    <source>
        <dbReference type="ARBA" id="ARBA00022840"/>
    </source>
</evidence>
<dbReference type="Gramene" id="OQU76242">
    <property type="protein sequence ID" value="OQU76242"/>
    <property type="gene ID" value="SORBI_3010G118100"/>
</dbReference>
<dbReference type="PANTHER" id="PTHR47989">
    <property type="entry name" value="OS01G0750732 PROTEIN"/>
    <property type="match status" value="1"/>
</dbReference>
<dbReference type="GO" id="GO:0004672">
    <property type="term" value="F:protein kinase activity"/>
    <property type="evidence" value="ECO:0007669"/>
    <property type="project" value="InterPro"/>
</dbReference>
<dbReference type="AlphaFoldDB" id="A0A1W0VSI0"/>
<keyword evidence="3" id="KW-0472">Membrane</keyword>
<reference evidence="5 6" key="1">
    <citation type="journal article" date="2009" name="Nature">
        <title>The Sorghum bicolor genome and the diversification of grasses.</title>
        <authorList>
            <person name="Paterson A.H."/>
            <person name="Bowers J.E."/>
            <person name="Bruggmann R."/>
            <person name="Dubchak I."/>
            <person name="Grimwood J."/>
            <person name="Gundlach H."/>
            <person name="Haberer G."/>
            <person name="Hellsten U."/>
            <person name="Mitros T."/>
            <person name="Poliakov A."/>
            <person name="Schmutz J."/>
            <person name="Spannagl M."/>
            <person name="Tang H."/>
            <person name="Wang X."/>
            <person name="Wicker T."/>
            <person name="Bharti A.K."/>
            <person name="Chapman J."/>
            <person name="Feltus F.A."/>
            <person name="Gowik U."/>
            <person name="Grigoriev I.V."/>
            <person name="Lyons E."/>
            <person name="Maher C.A."/>
            <person name="Martis M."/>
            <person name="Narechania A."/>
            <person name="Otillar R.P."/>
            <person name="Penning B.W."/>
            <person name="Salamov A.A."/>
            <person name="Wang Y."/>
            <person name="Zhang L."/>
            <person name="Carpita N.C."/>
            <person name="Freeling M."/>
            <person name="Gingle A.R."/>
            <person name="Hash C.T."/>
            <person name="Keller B."/>
            <person name="Klein P."/>
            <person name="Kresovich S."/>
            <person name="McCann M.C."/>
            <person name="Ming R."/>
            <person name="Peterson D.G."/>
            <person name="Mehboob-ur-Rahman"/>
            <person name="Ware D."/>
            <person name="Westhoff P."/>
            <person name="Mayer K.F."/>
            <person name="Messing J."/>
            <person name="Rokhsar D.S."/>
        </authorList>
    </citation>
    <scope>NUCLEOTIDE SEQUENCE [LARGE SCALE GENOMIC DNA]</scope>
    <source>
        <strain evidence="6">cv. BTx623</strain>
    </source>
</reference>
<dbReference type="InterPro" id="IPR000719">
    <property type="entry name" value="Prot_kinase_dom"/>
</dbReference>
<reference evidence="6" key="2">
    <citation type="journal article" date="2018" name="Plant J.">
        <title>The Sorghum bicolor reference genome: improved assembly, gene annotations, a transcriptome atlas, and signatures of genome organization.</title>
        <authorList>
            <person name="McCormick R.F."/>
            <person name="Truong S.K."/>
            <person name="Sreedasyam A."/>
            <person name="Jenkins J."/>
            <person name="Shu S."/>
            <person name="Sims D."/>
            <person name="Kennedy M."/>
            <person name="Amirebrahimi M."/>
            <person name="Weers B.D."/>
            <person name="McKinley B."/>
            <person name="Mattison A."/>
            <person name="Morishige D.T."/>
            <person name="Grimwood J."/>
            <person name="Schmutz J."/>
            <person name="Mullet J.E."/>
        </authorList>
    </citation>
    <scope>NUCLEOTIDE SEQUENCE [LARGE SCALE GENOMIC DNA]</scope>
    <source>
        <strain evidence="6">cv. BTx623</strain>
    </source>
</reference>
<dbReference type="PROSITE" id="PS51257">
    <property type="entry name" value="PROKAR_LIPOPROTEIN"/>
    <property type="match status" value="1"/>
</dbReference>
<dbReference type="InterPro" id="IPR001245">
    <property type="entry name" value="Ser-Thr/Tyr_kinase_cat_dom"/>
</dbReference>
<evidence type="ECO:0000313" key="5">
    <source>
        <dbReference type="EMBL" id="OQU76242.1"/>
    </source>
</evidence>
<dbReference type="InterPro" id="IPR008271">
    <property type="entry name" value="Ser/Thr_kinase_AS"/>
</dbReference>
<dbReference type="ExpressionAtlas" id="A0A1W0VSI0">
    <property type="expression patterns" value="baseline and differential"/>
</dbReference>
<accession>A0A1W0VSI0</accession>
<keyword evidence="6" id="KW-1185">Reference proteome</keyword>
<feature type="domain" description="Protein kinase" evidence="4">
    <location>
        <begin position="129"/>
        <end position="374"/>
    </location>
</feature>
<name>A0A1W0VSI0_SORBI</name>
<dbReference type="EMBL" id="CM000769">
    <property type="protein sequence ID" value="OQU76242.1"/>
    <property type="molecule type" value="Genomic_DNA"/>
</dbReference>
<evidence type="ECO:0000256" key="3">
    <source>
        <dbReference type="SAM" id="Phobius"/>
    </source>
</evidence>
<dbReference type="SMART" id="SM00220">
    <property type="entry name" value="S_TKc"/>
    <property type="match status" value="1"/>
</dbReference>
<feature type="transmembrane region" description="Helical" evidence="3">
    <location>
        <begin position="9"/>
        <end position="34"/>
    </location>
</feature>
<protein>
    <recommendedName>
        <fullName evidence="4">Protein kinase domain-containing protein</fullName>
    </recommendedName>
</protein>
<keyword evidence="1" id="KW-0547">Nucleotide-binding</keyword>
<dbReference type="FunFam" id="3.30.200.20:FF:000274">
    <property type="entry name" value="Calcium/calmodulin-regulated receptor-like kinase 1"/>
    <property type="match status" value="1"/>
</dbReference>
<gene>
    <name evidence="5" type="ORF">SORBI_3010G118100</name>
</gene>
<dbReference type="SUPFAM" id="SSF56112">
    <property type="entry name" value="Protein kinase-like (PK-like)"/>
    <property type="match status" value="1"/>
</dbReference>